<organism evidence="1 2">
    <name type="scientific">Symbiodinium microadriaticum</name>
    <name type="common">Dinoflagellate</name>
    <name type="synonym">Zooxanthella microadriatica</name>
    <dbReference type="NCBI Taxonomy" id="2951"/>
    <lineage>
        <taxon>Eukaryota</taxon>
        <taxon>Sar</taxon>
        <taxon>Alveolata</taxon>
        <taxon>Dinophyceae</taxon>
        <taxon>Suessiales</taxon>
        <taxon>Symbiodiniaceae</taxon>
        <taxon>Symbiodinium</taxon>
    </lineage>
</organism>
<name>A0A1Q9D713_SYMMI</name>
<comment type="caution">
    <text evidence="1">The sequence shown here is derived from an EMBL/GenBank/DDBJ whole genome shotgun (WGS) entry which is preliminary data.</text>
</comment>
<dbReference type="Proteomes" id="UP000186817">
    <property type="component" value="Unassembled WGS sequence"/>
</dbReference>
<sequence length="91" mass="10503">MTFTATCAKMKLPAAAWEVLQLLEERAAMPSEKDLQDRRAELRKEAPRNLQRVLASMSFACLVNFLPCSKDDDMREALERLRHQYSDTQCL</sequence>
<evidence type="ECO:0000313" key="1">
    <source>
        <dbReference type="EMBL" id="OLP90992.1"/>
    </source>
</evidence>
<accession>A0A1Q9D713</accession>
<dbReference type="OrthoDB" id="416508at2759"/>
<reference evidence="1 2" key="1">
    <citation type="submission" date="2016-02" db="EMBL/GenBank/DDBJ databases">
        <title>Genome analysis of coral dinoflagellate symbionts highlights evolutionary adaptations to a symbiotic lifestyle.</title>
        <authorList>
            <person name="Aranda M."/>
            <person name="Li Y."/>
            <person name="Liew Y.J."/>
            <person name="Baumgarten S."/>
            <person name="Simakov O."/>
            <person name="Wilson M."/>
            <person name="Piel J."/>
            <person name="Ashoor H."/>
            <person name="Bougouffa S."/>
            <person name="Bajic V.B."/>
            <person name="Ryu T."/>
            <person name="Ravasi T."/>
            <person name="Bayer T."/>
            <person name="Micklem G."/>
            <person name="Kim H."/>
            <person name="Bhak J."/>
            <person name="Lajeunesse T.C."/>
            <person name="Voolstra C.R."/>
        </authorList>
    </citation>
    <scope>NUCLEOTIDE SEQUENCE [LARGE SCALE GENOMIC DNA]</scope>
    <source>
        <strain evidence="1 2">CCMP2467</strain>
    </source>
</reference>
<evidence type="ECO:0000313" key="2">
    <source>
        <dbReference type="Proteomes" id="UP000186817"/>
    </source>
</evidence>
<dbReference type="AlphaFoldDB" id="A0A1Q9D713"/>
<dbReference type="EMBL" id="LSRX01000684">
    <property type="protein sequence ID" value="OLP90992.1"/>
    <property type="molecule type" value="Genomic_DNA"/>
</dbReference>
<keyword evidence="2" id="KW-1185">Reference proteome</keyword>
<proteinExistence type="predicted"/>
<gene>
    <name evidence="1" type="ORF">AK812_SmicGene27356</name>
</gene>
<protein>
    <submittedName>
        <fullName evidence="1">Uncharacterized protein</fullName>
    </submittedName>
</protein>